<dbReference type="STRING" id="1806994.A0A507C9B8"/>
<reference evidence="1 2" key="1">
    <citation type="journal article" date="2019" name="Sci. Rep.">
        <title>Comparative genomics of chytrid fungi reveal insights into the obligate biotrophic and pathogenic lifestyle of Synchytrium endobioticum.</title>
        <authorList>
            <person name="van de Vossenberg B.T.L.H."/>
            <person name="Warris S."/>
            <person name="Nguyen H.D.T."/>
            <person name="van Gent-Pelzer M.P.E."/>
            <person name="Joly D.L."/>
            <person name="van de Geest H.C."/>
            <person name="Bonants P.J.M."/>
            <person name="Smith D.S."/>
            <person name="Levesque C.A."/>
            <person name="van der Lee T.A.J."/>
        </authorList>
    </citation>
    <scope>NUCLEOTIDE SEQUENCE [LARGE SCALE GENOMIC DNA]</scope>
    <source>
        <strain evidence="1 2">JEL517</strain>
    </source>
</reference>
<gene>
    <name evidence="1" type="ORF">SmJEL517_g02856</name>
</gene>
<accession>A0A507C9B8</accession>
<dbReference type="EMBL" id="QEAO01000013">
    <property type="protein sequence ID" value="TPX34586.1"/>
    <property type="molecule type" value="Genomic_DNA"/>
</dbReference>
<evidence type="ECO:0000313" key="2">
    <source>
        <dbReference type="Proteomes" id="UP000319731"/>
    </source>
</evidence>
<sequence>MGGYIIASPNEIKQLQEAEARNSRIARLKQVREQERILAVGRRSNYRTIADEAWHDVAEVLQESWSSKRIHDLHELEALKSKLMLQLGFSHRQAEQVSAQQIIMRQELIDMTLKRQTEEAERGNYALTMVELERQKLLEPIHQQQQLRTSIYTHERQRASKMAEKHRYKLLHSAIDVDLTAHERPHHTRPSTQASKTAYDDTMYHRDYVVTKVDNTSFAGDARYRVNAMEAAPRASAIAQEMWERHAERRAQYAGVAKERYVDAMHDVQMEKQKQRMYGLLEELQKDYIREKQLQPRKETVDSRVRLENIEKTFEKNFGIYLG</sequence>
<organism evidence="1 2">
    <name type="scientific">Synchytrium microbalum</name>
    <dbReference type="NCBI Taxonomy" id="1806994"/>
    <lineage>
        <taxon>Eukaryota</taxon>
        <taxon>Fungi</taxon>
        <taxon>Fungi incertae sedis</taxon>
        <taxon>Chytridiomycota</taxon>
        <taxon>Chytridiomycota incertae sedis</taxon>
        <taxon>Chytridiomycetes</taxon>
        <taxon>Synchytriales</taxon>
        <taxon>Synchytriaceae</taxon>
        <taxon>Synchytrium</taxon>
    </lineage>
</organism>
<dbReference type="GeneID" id="42004081"/>
<dbReference type="Proteomes" id="UP000319731">
    <property type="component" value="Unassembled WGS sequence"/>
</dbReference>
<dbReference type="RefSeq" id="XP_031025306.1">
    <property type="nucleotide sequence ID" value="XM_031168784.1"/>
</dbReference>
<protein>
    <submittedName>
        <fullName evidence="1">Uncharacterized protein</fullName>
    </submittedName>
</protein>
<proteinExistence type="predicted"/>
<evidence type="ECO:0000313" key="1">
    <source>
        <dbReference type="EMBL" id="TPX34586.1"/>
    </source>
</evidence>
<comment type="caution">
    <text evidence="1">The sequence shown here is derived from an EMBL/GenBank/DDBJ whole genome shotgun (WGS) entry which is preliminary data.</text>
</comment>
<name>A0A507C9B8_9FUNG</name>
<dbReference type="OrthoDB" id="6359887at2759"/>
<dbReference type="AlphaFoldDB" id="A0A507C9B8"/>
<keyword evidence="2" id="KW-1185">Reference proteome</keyword>